<feature type="compositionally biased region" description="Acidic residues" evidence="1">
    <location>
        <begin position="116"/>
        <end position="131"/>
    </location>
</feature>
<keyword evidence="3" id="KW-1185">Reference proteome</keyword>
<feature type="compositionally biased region" description="Pro residues" evidence="1">
    <location>
        <begin position="85"/>
        <end position="94"/>
    </location>
</feature>
<evidence type="ECO:0000313" key="2">
    <source>
        <dbReference type="EMBL" id="KAJ3048882.1"/>
    </source>
</evidence>
<dbReference type="EMBL" id="JADGJD010000723">
    <property type="protein sequence ID" value="KAJ3048882.1"/>
    <property type="molecule type" value="Genomic_DNA"/>
</dbReference>
<feature type="compositionally biased region" description="Basic and acidic residues" evidence="1">
    <location>
        <begin position="132"/>
        <end position="142"/>
    </location>
</feature>
<proteinExistence type="predicted"/>
<gene>
    <name evidence="2" type="ORF">HK097_010114</name>
</gene>
<evidence type="ECO:0000313" key="3">
    <source>
        <dbReference type="Proteomes" id="UP001212841"/>
    </source>
</evidence>
<sequence>MDDLAEGLFVLLEVLHARSDLVDDLTELEASRNFYIRHLSKIAPPRPYTAPSTTSTSNHFAQPASGTVSGHTTAPEQSSSTWTPNPTPQKPTSPKPSSQKSTSSSSSLPPTTPAESDAEATEENDYEDGEIPEEKGKGKATEGVKGSVASVKDSCSPSSLAAKHRLSADPDDEEADVEGVHKKRRTKPSDDAVFGGDGVQRLGNDGGVGMEKAGSGVRTVPVGVLEVDVKGAAAPAEGGIAVNPD</sequence>
<accession>A0AAD5S7Y7</accession>
<reference evidence="2" key="1">
    <citation type="submission" date="2020-05" db="EMBL/GenBank/DDBJ databases">
        <title>Phylogenomic resolution of chytrid fungi.</title>
        <authorList>
            <person name="Stajich J.E."/>
            <person name="Amses K."/>
            <person name="Simmons R."/>
            <person name="Seto K."/>
            <person name="Myers J."/>
            <person name="Bonds A."/>
            <person name="Quandt C.A."/>
            <person name="Barry K."/>
            <person name="Liu P."/>
            <person name="Grigoriev I."/>
            <person name="Longcore J.E."/>
            <person name="James T.Y."/>
        </authorList>
    </citation>
    <scope>NUCLEOTIDE SEQUENCE</scope>
    <source>
        <strain evidence="2">JEL0318</strain>
    </source>
</reference>
<comment type="caution">
    <text evidence="2">The sequence shown here is derived from an EMBL/GenBank/DDBJ whole genome shotgun (WGS) entry which is preliminary data.</text>
</comment>
<feature type="compositionally biased region" description="Polar residues" evidence="1">
    <location>
        <begin position="50"/>
        <end position="82"/>
    </location>
</feature>
<organism evidence="2 3">
    <name type="scientific">Rhizophlyctis rosea</name>
    <dbReference type="NCBI Taxonomy" id="64517"/>
    <lineage>
        <taxon>Eukaryota</taxon>
        <taxon>Fungi</taxon>
        <taxon>Fungi incertae sedis</taxon>
        <taxon>Chytridiomycota</taxon>
        <taxon>Chytridiomycota incertae sedis</taxon>
        <taxon>Chytridiomycetes</taxon>
        <taxon>Rhizophlyctidales</taxon>
        <taxon>Rhizophlyctidaceae</taxon>
        <taxon>Rhizophlyctis</taxon>
    </lineage>
</organism>
<protein>
    <submittedName>
        <fullName evidence="2">Uncharacterized protein</fullName>
    </submittedName>
</protein>
<evidence type="ECO:0000256" key="1">
    <source>
        <dbReference type="SAM" id="MobiDB-lite"/>
    </source>
</evidence>
<name>A0AAD5S7Y7_9FUNG</name>
<dbReference type="AlphaFoldDB" id="A0AAD5S7Y7"/>
<feature type="compositionally biased region" description="Low complexity" evidence="1">
    <location>
        <begin position="95"/>
        <end position="109"/>
    </location>
</feature>
<dbReference type="Proteomes" id="UP001212841">
    <property type="component" value="Unassembled WGS sequence"/>
</dbReference>
<feature type="region of interest" description="Disordered" evidence="1">
    <location>
        <begin position="43"/>
        <end position="214"/>
    </location>
</feature>